<protein>
    <submittedName>
        <fullName evidence="1">Uncharacterized protein</fullName>
    </submittedName>
</protein>
<name>A0AC11DYZ9_SHEEP</name>
<accession>A0AC11DYZ9</accession>
<proteinExistence type="predicted"/>
<organism evidence="1">
    <name type="scientific">Ovis aries</name>
    <name type="common">Sheep</name>
    <dbReference type="NCBI Taxonomy" id="9940"/>
    <lineage>
        <taxon>Eukaryota</taxon>
        <taxon>Metazoa</taxon>
        <taxon>Chordata</taxon>
        <taxon>Craniata</taxon>
        <taxon>Vertebrata</taxon>
        <taxon>Euteleostomi</taxon>
        <taxon>Mammalia</taxon>
        <taxon>Eutheria</taxon>
        <taxon>Laurasiatheria</taxon>
        <taxon>Artiodactyla</taxon>
        <taxon>Ruminantia</taxon>
        <taxon>Pecora</taxon>
        <taxon>Bovidae</taxon>
        <taxon>Caprinae</taxon>
        <taxon>Ovis</taxon>
    </lineage>
</organism>
<sequence length="121" mass="13491">MRNTGLEEAQAGIKIAGTNINNLRYADDTTHMAESEEELKSLLMKVKQESEKVGLKLNIQKTKIMSSSPITSWQIGRETVETVSDFILGASKIIADGDCSREIKRFLLLGRKVMTNLDSIF</sequence>
<reference evidence="1" key="3">
    <citation type="submission" date="2025-09" db="UniProtKB">
        <authorList>
            <consortium name="Ensembl"/>
        </authorList>
    </citation>
    <scope>IDENTIFICATION</scope>
</reference>
<reference evidence="1" key="2">
    <citation type="submission" date="2025-08" db="UniProtKB">
        <authorList>
            <consortium name="Ensembl"/>
        </authorList>
    </citation>
    <scope>IDENTIFICATION</scope>
</reference>
<reference evidence="1" key="1">
    <citation type="submission" date="2020-11" db="EMBL/GenBank/DDBJ databases">
        <authorList>
            <person name="Davenport K.M."/>
            <person name="Bickhart D.M."/>
            <person name="Smith T.P.L."/>
            <person name="Murdoch B.M."/>
            <person name="Rosen B.D."/>
        </authorList>
    </citation>
    <scope>NUCLEOTIDE SEQUENCE [LARGE SCALE GENOMIC DNA]</scope>
    <source>
        <strain evidence="1">OAR_USU_Benz2616</strain>
    </source>
</reference>
<dbReference type="Ensembl" id="ENSOART00020047131.1">
    <property type="protein sequence ID" value="ENSOARP00020050263.1"/>
    <property type="gene ID" value="ENSOARG00020032111.1"/>
</dbReference>
<evidence type="ECO:0000313" key="1">
    <source>
        <dbReference type="Ensembl" id="ENSOARP00020050263.1"/>
    </source>
</evidence>